<dbReference type="EMBL" id="JBHLXE010000051">
    <property type="protein sequence ID" value="MFC0179481.1"/>
    <property type="molecule type" value="Genomic_DNA"/>
</dbReference>
<keyword evidence="3" id="KW-1185">Reference proteome</keyword>
<name>A0ABV6C927_9GAMM</name>
<protein>
    <submittedName>
        <fullName evidence="2">Group II intron maturase-specific domain-containing protein</fullName>
    </submittedName>
</protein>
<reference evidence="2 3" key="1">
    <citation type="submission" date="2024-09" db="EMBL/GenBank/DDBJ databases">
        <authorList>
            <person name="Sun Q."/>
            <person name="Mori K."/>
        </authorList>
    </citation>
    <scope>NUCLEOTIDE SEQUENCE [LARGE SCALE GENOMIC DNA]</scope>
    <source>
        <strain evidence="2 3">CCM 8545</strain>
    </source>
</reference>
<dbReference type="RefSeq" id="WP_385876592.1">
    <property type="nucleotide sequence ID" value="NZ_JBHLXE010000051.1"/>
</dbReference>
<organism evidence="2 3">
    <name type="scientific">Thorsellia kenyensis</name>
    <dbReference type="NCBI Taxonomy" id="1549888"/>
    <lineage>
        <taxon>Bacteria</taxon>
        <taxon>Pseudomonadati</taxon>
        <taxon>Pseudomonadota</taxon>
        <taxon>Gammaproteobacteria</taxon>
        <taxon>Enterobacterales</taxon>
        <taxon>Thorselliaceae</taxon>
        <taxon>Thorsellia</taxon>
    </lineage>
</organism>
<proteinExistence type="predicted"/>
<sequence>MKSKIKSFPWQAMLPKRLNIVAKMINPYLHGIINYYSKFYPSELRGIWQTLDTRLVLWLMKKSVMVKFFCGFS</sequence>
<feature type="domain" description="Group II intron maturase-specific" evidence="1">
    <location>
        <begin position="1"/>
        <end position="62"/>
    </location>
</feature>
<gene>
    <name evidence="2" type="ORF">ACFFIT_05145</name>
</gene>
<evidence type="ECO:0000313" key="3">
    <source>
        <dbReference type="Proteomes" id="UP001589758"/>
    </source>
</evidence>
<comment type="caution">
    <text evidence="2">The sequence shown here is derived from an EMBL/GenBank/DDBJ whole genome shotgun (WGS) entry which is preliminary data.</text>
</comment>
<evidence type="ECO:0000313" key="2">
    <source>
        <dbReference type="EMBL" id="MFC0179481.1"/>
    </source>
</evidence>
<dbReference type="InterPro" id="IPR013597">
    <property type="entry name" value="Mat_intron_G2"/>
</dbReference>
<evidence type="ECO:0000259" key="1">
    <source>
        <dbReference type="Pfam" id="PF08388"/>
    </source>
</evidence>
<accession>A0ABV6C927</accession>
<dbReference type="Pfam" id="PF08388">
    <property type="entry name" value="GIIM"/>
    <property type="match status" value="1"/>
</dbReference>
<dbReference type="Proteomes" id="UP001589758">
    <property type="component" value="Unassembled WGS sequence"/>
</dbReference>